<evidence type="ECO:0000313" key="3">
    <source>
        <dbReference type="Proteomes" id="UP000799766"/>
    </source>
</evidence>
<sequence>MSGRGRDSWRPAAPARNGDPRSSRLLSPPQVPDVYSFHGGDSYRPSPPDGPRRQARSQRGDFRFRSDVPASRFSRDDVAYNPMRTRRDLQFRHGDRASGPSNRPILRSSKEKTPEQFDGMTDGNARFKPLEDLSESENEMDISVASDNEESGPEAKRARISSVPTEEEAAKPKWSNPDPYSSTSTLLDAGPSKAKGVMQLIKKAKAASLKEDTKPIANNADFISFDDGDQSDDESSSESYSPTLKSRLASGSRGLEDPTGKQPPQAASFAATGGFTAINDNSATSAEASGGFAAINSNNATSAEAFSHSETYLRLNLTGYQPPVPNRKRKREEISGEVVQGWKGAESNNNPTPWVAEGLPELADVSLW</sequence>
<feature type="region of interest" description="Disordered" evidence="1">
    <location>
        <begin position="318"/>
        <end position="356"/>
    </location>
</feature>
<protein>
    <submittedName>
        <fullName evidence="2">Uncharacterized protein</fullName>
    </submittedName>
</protein>
<gene>
    <name evidence="2" type="ORF">BDY21DRAFT_21001</name>
</gene>
<dbReference type="AlphaFoldDB" id="A0A6A6P2N6"/>
<feature type="compositionally biased region" description="Basic and acidic residues" evidence="1">
    <location>
        <begin position="85"/>
        <end position="96"/>
    </location>
</feature>
<dbReference type="Proteomes" id="UP000799766">
    <property type="component" value="Unassembled WGS sequence"/>
</dbReference>
<organism evidence="2 3">
    <name type="scientific">Lineolata rhizophorae</name>
    <dbReference type="NCBI Taxonomy" id="578093"/>
    <lineage>
        <taxon>Eukaryota</taxon>
        <taxon>Fungi</taxon>
        <taxon>Dikarya</taxon>
        <taxon>Ascomycota</taxon>
        <taxon>Pezizomycotina</taxon>
        <taxon>Dothideomycetes</taxon>
        <taxon>Dothideomycetes incertae sedis</taxon>
        <taxon>Lineolatales</taxon>
        <taxon>Lineolataceae</taxon>
        <taxon>Lineolata</taxon>
    </lineage>
</organism>
<keyword evidence="3" id="KW-1185">Reference proteome</keyword>
<dbReference type="EMBL" id="MU001679">
    <property type="protein sequence ID" value="KAF2457992.1"/>
    <property type="molecule type" value="Genomic_DNA"/>
</dbReference>
<accession>A0A6A6P2N6</accession>
<proteinExistence type="predicted"/>
<evidence type="ECO:0000256" key="1">
    <source>
        <dbReference type="SAM" id="MobiDB-lite"/>
    </source>
</evidence>
<feature type="compositionally biased region" description="Acidic residues" evidence="1">
    <location>
        <begin position="224"/>
        <end position="236"/>
    </location>
</feature>
<name>A0A6A6P2N6_9PEZI</name>
<evidence type="ECO:0000313" key="2">
    <source>
        <dbReference type="EMBL" id="KAF2457992.1"/>
    </source>
</evidence>
<feature type="region of interest" description="Disordered" evidence="1">
    <location>
        <begin position="1"/>
        <end position="282"/>
    </location>
</feature>
<feature type="compositionally biased region" description="Low complexity" evidence="1">
    <location>
        <begin position="266"/>
        <end position="277"/>
    </location>
</feature>
<reference evidence="2" key="1">
    <citation type="journal article" date="2020" name="Stud. Mycol.">
        <title>101 Dothideomycetes genomes: a test case for predicting lifestyles and emergence of pathogens.</title>
        <authorList>
            <person name="Haridas S."/>
            <person name="Albert R."/>
            <person name="Binder M."/>
            <person name="Bloem J."/>
            <person name="Labutti K."/>
            <person name="Salamov A."/>
            <person name="Andreopoulos B."/>
            <person name="Baker S."/>
            <person name="Barry K."/>
            <person name="Bills G."/>
            <person name="Bluhm B."/>
            <person name="Cannon C."/>
            <person name="Castanera R."/>
            <person name="Culley D."/>
            <person name="Daum C."/>
            <person name="Ezra D."/>
            <person name="Gonzalez J."/>
            <person name="Henrissat B."/>
            <person name="Kuo A."/>
            <person name="Liang C."/>
            <person name="Lipzen A."/>
            <person name="Lutzoni F."/>
            <person name="Magnuson J."/>
            <person name="Mondo S."/>
            <person name="Nolan M."/>
            <person name="Ohm R."/>
            <person name="Pangilinan J."/>
            <person name="Park H.-J."/>
            <person name="Ramirez L."/>
            <person name="Alfaro M."/>
            <person name="Sun H."/>
            <person name="Tritt A."/>
            <person name="Yoshinaga Y."/>
            <person name="Zwiers L.-H."/>
            <person name="Turgeon B."/>
            <person name="Goodwin S."/>
            <person name="Spatafora J."/>
            <person name="Crous P."/>
            <person name="Grigoriev I."/>
        </authorList>
    </citation>
    <scope>NUCLEOTIDE SEQUENCE</scope>
    <source>
        <strain evidence="2">ATCC 16933</strain>
    </source>
</reference>